<keyword evidence="1" id="KW-0732">Signal</keyword>
<gene>
    <name evidence="3" type="ORF">Q664_09860</name>
</gene>
<evidence type="ECO:0000313" key="4">
    <source>
        <dbReference type="Proteomes" id="UP000028547"/>
    </source>
</evidence>
<dbReference type="InterPro" id="IPR025491">
    <property type="entry name" value="DUF4382"/>
</dbReference>
<dbReference type="RefSeq" id="WP_043392539.1">
    <property type="nucleotide sequence ID" value="NZ_JPMI01000056.1"/>
</dbReference>
<evidence type="ECO:0000256" key="1">
    <source>
        <dbReference type="SAM" id="SignalP"/>
    </source>
</evidence>
<sequence>MKRLQLLTLSLFALAFGLVTNGCGNQGSVTIKLTDAPGDFKAAVVTISEVYLQGEGGRVVLSDEATTTNLLTLANDTKDIVKDAIVPEGRYSELRFVISGAYIEVEQEDGSTAIFATSNDYAGLPEGATVSGILQTPSFSSSGVKVKFEGDAVEVAGEQKVILVDFDVSQSFGKDRGQGDKWVMKPVIKGAEIVFSGSVNVTLAQDEGVSLPTVDGVPLTLGAFRATLRSTEPAADGAAEPAAEELALTDANGDGVYEASFKFLVPGNYELSFVGPEGLSFTTNPGIPASVTIGSGTDQSKAFVLTSASITVP</sequence>
<name>A0A084SY22_9BACT</name>
<proteinExistence type="predicted"/>
<feature type="domain" description="DUF4382" evidence="2">
    <location>
        <begin position="26"/>
        <end position="186"/>
    </location>
</feature>
<evidence type="ECO:0000259" key="2">
    <source>
        <dbReference type="Pfam" id="PF14321"/>
    </source>
</evidence>
<evidence type="ECO:0000313" key="3">
    <source>
        <dbReference type="EMBL" id="KFA93357.1"/>
    </source>
</evidence>
<dbReference type="EMBL" id="JPMI01000056">
    <property type="protein sequence ID" value="KFA93357.1"/>
    <property type="molecule type" value="Genomic_DNA"/>
</dbReference>
<feature type="signal peptide" evidence="1">
    <location>
        <begin position="1"/>
        <end position="21"/>
    </location>
</feature>
<feature type="chain" id="PRO_5001782129" description="DUF4382 domain-containing protein" evidence="1">
    <location>
        <begin position="22"/>
        <end position="313"/>
    </location>
</feature>
<dbReference type="AlphaFoldDB" id="A0A084SY22"/>
<reference evidence="3 4" key="1">
    <citation type="submission" date="2014-07" db="EMBL/GenBank/DDBJ databases">
        <title>Draft Genome Sequence of Gephyronic Acid Producer, Cystobacter violaceus Strain Cb vi76.</title>
        <authorList>
            <person name="Stevens D.C."/>
            <person name="Young J."/>
            <person name="Carmichael R."/>
            <person name="Tan J."/>
            <person name="Taylor R.E."/>
        </authorList>
    </citation>
    <scope>NUCLEOTIDE SEQUENCE [LARGE SCALE GENOMIC DNA]</scope>
    <source>
        <strain evidence="3 4">Cb vi76</strain>
    </source>
</reference>
<dbReference type="Pfam" id="PF14321">
    <property type="entry name" value="DUF4382"/>
    <property type="match status" value="1"/>
</dbReference>
<comment type="caution">
    <text evidence="3">The sequence shown here is derived from an EMBL/GenBank/DDBJ whole genome shotgun (WGS) entry which is preliminary data.</text>
</comment>
<protein>
    <recommendedName>
        <fullName evidence="2">DUF4382 domain-containing protein</fullName>
    </recommendedName>
</protein>
<dbReference type="Proteomes" id="UP000028547">
    <property type="component" value="Unassembled WGS sequence"/>
</dbReference>
<accession>A0A084SY22</accession>
<organism evidence="3 4">
    <name type="scientific">Archangium violaceum Cb vi76</name>
    <dbReference type="NCBI Taxonomy" id="1406225"/>
    <lineage>
        <taxon>Bacteria</taxon>
        <taxon>Pseudomonadati</taxon>
        <taxon>Myxococcota</taxon>
        <taxon>Myxococcia</taxon>
        <taxon>Myxococcales</taxon>
        <taxon>Cystobacterineae</taxon>
        <taxon>Archangiaceae</taxon>
        <taxon>Archangium</taxon>
    </lineage>
</organism>